<evidence type="ECO:0000256" key="2">
    <source>
        <dbReference type="SAM" id="Phobius"/>
    </source>
</evidence>
<protein>
    <submittedName>
        <fullName evidence="3">Uncharacterized protein</fullName>
    </submittedName>
</protein>
<dbReference type="RefSeq" id="XP_020121643.1">
    <property type="nucleotide sequence ID" value="XM_020265822.1"/>
</dbReference>
<keyword evidence="2" id="KW-0472">Membrane</keyword>
<comment type="caution">
    <text evidence="3">The sequence shown here is derived from an EMBL/GenBank/DDBJ whole genome shotgun (WGS) entry which is preliminary data.</text>
</comment>
<sequence length="274" mass="31415">MVKSWKPSWLYRTARSSSPGYNEGGFKDSYQRDSGDETESLTSAPYQYQQGEEEQTEEICAYRFRKYLLNSSIIATIVATFIFIGLFISLGLNHNNTKENDENTEKAQYIVETHVSSPSKTNKKPHLCGTSAAQARELGCTFNQLTWAWLPPNCPSYENEQFLKAEGEERQWVFYEDLAQTRVVGADAWEQVLDGELMVFGETREHLTHCVLRFLSISQIIRDGTPYYEKLVEYKHSKHCADLLLETLRTAPGWNDLQTLAATVSFDQYCDEPK</sequence>
<gene>
    <name evidence="3" type="ORF">UA08_03513</name>
</gene>
<name>A0A225AJ76_TALAT</name>
<accession>A0A225AJ76</accession>
<reference evidence="3 4" key="1">
    <citation type="submission" date="2015-06" db="EMBL/GenBank/DDBJ databases">
        <title>Talaromyces atroroseus IBT 11181 draft genome.</title>
        <authorList>
            <person name="Rasmussen K.B."/>
            <person name="Rasmussen S."/>
            <person name="Petersen B."/>
            <person name="Sicheritz-Ponten T."/>
            <person name="Mortensen U.H."/>
            <person name="Thrane U."/>
        </authorList>
    </citation>
    <scope>NUCLEOTIDE SEQUENCE [LARGE SCALE GENOMIC DNA]</scope>
    <source>
        <strain evidence="3 4">IBT 11181</strain>
    </source>
</reference>
<dbReference type="PANTHER" id="PTHR35896:SF3">
    <property type="entry name" value="MAJOR FACILITATOR SUPERFAMILY TRANSPORTER"/>
    <property type="match status" value="1"/>
</dbReference>
<dbReference type="GeneID" id="31003268"/>
<dbReference type="InterPro" id="IPR053008">
    <property type="entry name" value="Phomopsin_biosynth_assoc"/>
</dbReference>
<feature type="compositionally biased region" description="Basic and acidic residues" evidence="1">
    <location>
        <begin position="25"/>
        <end position="35"/>
    </location>
</feature>
<evidence type="ECO:0000256" key="1">
    <source>
        <dbReference type="SAM" id="MobiDB-lite"/>
    </source>
</evidence>
<feature type="region of interest" description="Disordered" evidence="1">
    <location>
        <begin position="13"/>
        <end position="52"/>
    </location>
</feature>
<dbReference type="AlphaFoldDB" id="A0A225AJ76"/>
<keyword evidence="2" id="KW-1133">Transmembrane helix</keyword>
<proteinExistence type="predicted"/>
<evidence type="ECO:0000313" key="3">
    <source>
        <dbReference type="EMBL" id="OKL61522.1"/>
    </source>
</evidence>
<dbReference type="Proteomes" id="UP000214365">
    <property type="component" value="Unassembled WGS sequence"/>
</dbReference>
<evidence type="ECO:0000313" key="4">
    <source>
        <dbReference type="Proteomes" id="UP000214365"/>
    </source>
</evidence>
<organism evidence="3 4">
    <name type="scientific">Talaromyces atroroseus</name>
    <dbReference type="NCBI Taxonomy" id="1441469"/>
    <lineage>
        <taxon>Eukaryota</taxon>
        <taxon>Fungi</taxon>
        <taxon>Dikarya</taxon>
        <taxon>Ascomycota</taxon>
        <taxon>Pezizomycotina</taxon>
        <taxon>Eurotiomycetes</taxon>
        <taxon>Eurotiomycetidae</taxon>
        <taxon>Eurotiales</taxon>
        <taxon>Trichocomaceae</taxon>
        <taxon>Talaromyces</taxon>
        <taxon>Talaromyces sect. Trachyspermi</taxon>
    </lineage>
</organism>
<keyword evidence="2" id="KW-0812">Transmembrane</keyword>
<keyword evidence="4" id="KW-1185">Reference proteome</keyword>
<dbReference type="OrthoDB" id="3501153at2759"/>
<dbReference type="PANTHER" id="PTHR35896">
    <property type="entry name" value="IG-LIKE DOMAIN-CONTAINING PROTEIN"/>
    <property type="match status" value="1"/>
</dbReference>
<feature type="transmembrane region" description="Helical" evidence="2">
    <location>
        <begin position="73"/>
        <end position="92"/>
    </location>
</feature>
<dbReference type="EMBL" id="LFMY01000004">
    <property type="protein sequence ID" value="OKL61522.1"/>
    <property type="molecule type" value="Genomic_DNA"/>
</dbReference>